<accession>M0E7A2</accession>
<dbReference type="PANTHER" id="PTHR39430:SF1">
    <property type="entry name" value="PROTEASE"/>
    <property type="match status" value="1"/>
</dbReference>
<dbReference type="AlphaFoldDB" id="M0E7A2"/>
<evidence type="ECO:0000313" key="4">
    <source>
        <dbReference type="Proteomes" id="UP000011509"/>
    </source>
</evidence>
<evidence type="ECO:0000313" key="3">
    <source>
        <dbReference type="EMBL" id="ELZ43691.1"/>
    </source>
</evidence>
<dbReference type="GO" id="GO:0080120">
    <property type="term" value="P:CAAX-box protein maturation"/>
    <property type="evidence" value="ECO:0007669"/>
    <property type="project" value="UniProtKB-ARBA"/>
</dbReference>
<keyword evidence="1" id="KW-1133">Transmembrane helix</keyword>
<organism evidence="3 4">
    <name type="scientific">Halorubrum coriense DSM 10284</name>
    <dbReference type="NCBI Taxonomy" id="1227466"/>
    <lineage>
        <taxon>Archaea</taxon>
        <taxon>Methanobacteriati</taxon>
        <taxon>Methanobacteriota</taxon>
        <taxon>Stenosarchaea group</taxon>
        <taxon>Halobacteria</taxon>
        <taxon>Halobacteriales</taxon>
        <taxon>Haloferacaceae</taxon>
        <taxon>Halorubrum</taxon>
    </lineage>
</organism>
<name>M0E7A2_9EURY</name>
<dbReference type="InterPro" id="IPR003675">
    <property type="entry name" value="Rce1/LyrA-like_dom"/>
</dbReference>
<feature type="transmembrane region" description="Helical" evidence="1">
    <location>
        <begin position="28"/>
        <end position="50"/>
    </location>
</feature>
<feature type="domain" description="CAAX prenyl protease 2/Lysostaphin resistance protein A-like" evidence="2">
    <location>
        <begin position="116"/>
        <end position="211"/>
    </location>
</feature>
<reference evidence="3 4" key="1">
    <citation type="journal article" date="2014" name="PLoS Genet.">
        <title>Phylogenetically driven sequencing of extremely halophilic archaea reveals strategies for static and dynamic osmo-response.</title>
        <authorList>
            <person name="Becker E.A."/>
            <person name="Seitzer P.M."/>
            <person name="Tritt A."/>
            <person name="Larsen D."/>
            <person name="Krusor M."/>
            <person name="Yao A.I."/>
            <person name="Wu D."/>
            <person name="Madern D."/>
            <person name="Eisen J.A."/>
            <person name="Darling A.E."/>
            <person name="Facciotti M.T."/>
        </authorList>
    </citation>
    <scope>NUCLEOTIDE SEQUENCE [LARGE SCALE GENOMIC DNA]</scope>
    <source>
        <strain evidence="3 4">DSM 10284</strain>
    </source>
</reference>
<feature type="transmembrane region" description="Helical" evidence="1">
    <location>
        <begin position="70"/>
        <end position="96"/>
    </location>
</feature>
<dbReference type="STRING" id="1227466.C464_16107"/>
<dbReference type="GO" id="GO:0004175">
    <property type="term" value="F:endopeptidase activity"/>
    <property type="evidence" value="ECO:0007669"/>
    <property type="project" value="UniProtKB-ARBA"/>
</dbReference>
<comment type="caution">
    <text evidence="3">The sequence shown here is derived from an EMBL/GenBank/DDBJ whole genome shotgun (WGS) entry which is preliminary data.</text>
</comment>
<feature type="transmembrane region" description="Helical" evidence="1">
    <location>
        <begin position="108"/>
        <end position="128"/>
    </location>
</feature>
<keyword evidence="1" id="KW-0812">Transmembrane</keyword>
<keyword evidence="1" id="KW-0472">Membrane</keyword>
<proteinExistence type="predicted"/>
<feature type="transmembrane region" description="Helical" evidence="1">
    <location>
        <begin position="242"/>
        <end position="267"/>
    </location>
</feature>
<dbReference type="EMBL" id="AOJL01000061">
    <property type="protein sequence ID" value="ELZ43691.1"/>
    <property type="molecule type" value="Genomic_DNA"/>
</dbReference>
<gene>
    <name evidence="3" type="ORF">C464_16107</name>
</gene>
<dbReference type="Proteomes" id="UP000011509">
    <property type="component" value="Unassembled WGS sequence"/>
</dbReference>
<dbReference type="PATRIC" id="fig|1227466.3.peg.3213"/>
<feature type="transmembrane region" description="Helical" evidence="1">
    <location>
        <begin position="149"/>
        <end position="170"/>
    </location>
</feature>
<evidence type="ECO:0000256" key="1">
    <source>
        <dbReference type="SAM" id="Phobius"/>
    </source>
</evidence>
<protein>
    <recommendedName>
        <fullName evidence="2">CAAX prenyl protease 2/Lysostaphin resistance protein A-like domain-containing protein</fullName>
    </recommendedName>
</protein>
<keyword evidence="4" id="KW-1185">Reference proteome</keyword>
<dbReference type="Pfam" id="PF02517">
    <property type="entry name" value="Rce1-like"/>
    <property type="match status" value="1"/>
</dbReference>
<sequence>MYMAALVGIFVLPALALAGTELPPSVSSVVTNLIAALTGLLVVVGVAKYVDRRPLTDYGLAFAPSWLKDFGAGSVISLAGMAVALPVSLFAGWVTISELFSGGAGANVLPLAVAFGVFTINWAFVAFWEELVFRGVILTSAVEGLRSRWLSDRGAVVAGVVASSLVFTIGHSPGSMGAFGFRMVLGLLLGAAYVWTDSLALPIGLHFLINFAMNNIYGLSNVREAPEIAMLIRPAFTGPSQFVQVYGLVNGAAVLSVAALTVGYVIFRNGDLRSRLSSTYLGGE</sequence>
<dbReference type="PANTHER" id="PTHR39430">
    <property type="entry name" value="MEMBRANE-ASSOCIATED PROTEASE-RELATED"/>
    <property type="match status" value="1"/>
</dbReference>
<evidence type="ECO:0000259" key="2">
    <source>
        <dbReference type="Pfam" id="PF02517"/>
    </source>
</evidence>